<sequence>MKQSKFLHMSEVSHHKMYKAGKVWLFAAIVGLSLGTATTVSQTSIVTAETTAATSSSGETSSTNQTSAALASSSTASNSNQSAASASSSTAPSKVTSTATSSTAQSDTSTAVKTVKNETADNSMTSANSASKSDTATAVDSTTDSISTSGETKSVTASSVQPVSQQPSAVKSDAMSLMSASSTVAKAAPKTSDVSSATPQSETVQSNVQASQTTVSTNSAQTKKTDSTSMSASQSVTQLSAVTPASVTTKATSIANQALTVVPAVKALQTLGQIDPTKFVKGTKVSISTDGTLIVDLPAGVSGDDIQQAKNSIKNLNISRAELTVNDDVISDLFNSVDYKIGENTALTGLKAVLFNASEGNYDIKEWMGDVDVSTLKFDTSSRNSDGTLDSVADKNAKSVISVWVDAQLQKVNFSTLSKSDPYTGVAELGIDGNPIPDSSSIAQQEGFTDTIKAYLRAQLTAEAYYLWLLEDTENTSNSEFYGAQGKFDGFSKLRTQMLTAENVQDLSSMQLSAYYAGFEGTINWISGDSTASSTLDSILALQGVGYSSSLLSGVGNTFGDLTMATFTWSPDAPTLLFYTFPVEANRLVDYEKSKVYFPFNQSDAGSGKTINNLNSLERALSEKGILDYYDDWKNVVTEGFKAATKDALRGDEHALVSAKVTDINSVSNYIGSITPEYYKTSNDSASRANLFKFAYIAAKTYLSGHFNGTSENKNIGKGNTSINTALDANGHLKENPEPSSFQNPSPLDLAIYSVLTGKSFIYSIEKGKNPIVSAAFQGNQTTETEADWIAPAAENDMYQIAWNTANQAKMDFLSDVQLLINEGKTGDLSEESKILPTASNHGMLSDTQYAYYGKLQV</sequence>
<feature type="compositionally biased region" description="Low complexity" evidence="2">
    <location>
        <begin position="51"/>
        <end position="111"/>
    </location>
</feature>
<feature type="compositionally biased region" description="Low complexity" evidence="2">
    <location>
        <begin position="129"/>
        <end position="172"/>
    </location>
</feature>
<dbReference type="InterPro" id="IPR022263">
    <property type="entry name" value="KxYKxGKxW"/>
</dbReference>
<feature type="region of interest" description="Disordered" evidence="2">
    <location>
        <begin position="187"/>
        <end position="242"/>
    </location>
</feature>
<name>A0A7C9NU62_9LACO</name>
<dbReference type="Proteomes" id="UP000480570">
    <property type="component" value="Unassembled WGS sequence"/>
</dbReference>
<accession>A0A7C9NU62</accession>
<dbReference type="AlphaFoldDB" id="A0A7C9NU62"/>
<organism evidence="3 4">
    <name type="scientific">Furfurilactobacillus rossiae</name>
    <dbReference type="NCBI Taxonomy" id="231049"/>
    <lineage>
        <taxon>Bacteria</taxon>
        <taxon>Bacillati</taxon>
        <taxon>Bacillota</taxon>
        <taxon>Bacilli</taxon>
        <taxon>Lactobacillales</taxon>
        <taxon>Lactobacillaceae</taxon>
        <taxon>Furfurilactobacillus</taxon>
    </lineage>
</organism>
<gene>
    <name evidence="3" type="ORF">GB992_09325</name>
</gene>
<evidence type="ECO:0008006" key="5">
    <source>
        <dbReference type="Google" id="ProtNLM"/>
    </source>
</evidence>
<evidence type="ECO:0000256" key="2">
    <source>
        <dbReference type="SAM" id="MobiDB-lite"/>
    </source>
</evidence>
<proteinExistence type="predicted"/>
<feature type="region of interest" description="Disordered" evidence="2">
    <location>
        <begin position="51"/>
        <end position="174"/>
    </location>
</feature>
<keyword evidence="1" id="KW-0732">Signal</keyword>
<protein>
    <recommendedName>
        <fullName evidence="5">KxYKxGKxW signal peptide domain-containing protein</fullName>
    </recommendedName>
</protein>
<dbReference type="EMBL" id="WEZT01000019">
    <property type="protein sequence ID" value="MYV06031.1"/>
    <property type="molecule type" value="Genomic_DNA"/>
</dbReference>
<evidence type="ECO:0000256" key="1">
    <source>
        <dbReference type="ARBA" id="ARBA00022729"/>
    </source>
</evidence>
<reference evidence="3 4" key="1">
    <citation type="journal article" date="2019" name="Appl. Environ. Microbiol.">
        <title>Genetic determinants of hydroxycinnamic acid metabolism in heterofermentative lactobacilli.</title>
        <authorList>
            <person name="Gaur G."/>
            <person name="Oh J.H."/>
            <person name="Filannino P."/>
            <person name="Gobbetti M."/>
            <person name="van Pijkeren J.P."/>
            <person name="Ganzle M.G."/>
        </authorList>
    </citation>
    <scope>NUCLEOTIDE SEQUENCE [LARGE SCALE GENOMIC DNA]</scope>
    <source>
        <strain evidence="3 4">FUA3583</strain>
    </source>
</reference>
<evidence type="ECO:0000313" key="3">
    <source>
        <dbReference type="EMBL" id="MYV06031.1"/>
    </source>
</evidence>
<evidence type="ECO:0000313" key="4">
    <source>
        <dbReference type="Proteomes" id="UP000480570"/>
    </source>
</evidence>
<dbReference type="NCBIfam" id="TIGR03715">
    <property type="entry name" value="KxYKxGKxW"/>
    <property type="match status" value="1"/>
</dbReference>
<feature type="compositionally biased region" description="Polar residues" evidence="2">
    <location>
        <begin position="192"/>
        <end position="242"/>
    </location>
</feature>
<dbReference type="Pfam" id="PF19258">
    <property type="entry name" value="KxYKxGKxW_sig"/>
    <property type="match status" value="1"/>
</dbReference>
<comment type="caution">
    <text evidence="3">The sequence shown here is derived from an EMBL/GenBank/DDBJ whole genome shotgun (WGS) entry which is preliminary data.</text>
</comment>